<dbReference type="Proteomes" id="UP001186974">
    <property type="component" value="Unassembled WGS sequence"/>
</dbReference>
<dbReference type="EMBL" id="JAWDJW010006433">
    <property type="protein sequence ID" value="KAK3064761.1"/>
    <property type="molecule type" value="Genomic_DNA"/>
</dbReference>
<name>A0ACC3DBD3_9PEZI</name>
<organism evidence="1 2">
    <name type="scientific">Coniosporium uncinatum</name>
    <dbReference type="NCBI Taxonomy" id="93489"/>
    <lineage>
        <taxon>Eukaryota</taxon>
        <taxon>Fungi</taxon>
        <taxon>Dikarya</taxon>
        <taxon>Ascomycota</taxon>
        <taxon>Pezizomycotina</taxon>
        <taxon>Dothideomycetes</taxon>
        <taxon>Dothideomycetes incertae sedis</taxon>
        <taxon>Coniosporium</taxon>
    </lineage>
</organism>
<comment type="caution">
    <text evidence="1">The sequence shown here is derived from an EMBL/GenBank/DDBJ whole genome shotgun (WGS) entry which is preliminary data.</text>
</comment>
<proteinExistence type="predicted"/>
<gene>
    <name evidence="1" type="ORF">LTS18_004209</name>
</gene>
<sequence>MSARISSTLVLALVLSLTIFFPLSQNATHLVQADWTPAHPTKEYADLYGNTFYKSDSKKIETTLTKSYTNSYSDHVDRKHGFHKRALSWEKAVERGEAALCFMDQTIPALTDIMRASGKLIGQSSESRWTDFSSLGDNGWNRNSQDLPALFSGSGADNSELVKALNALHIPRDDQANKRITWLHERDGTTQNEPAKGSHFKNSGGQYINHFNPRDGLLIGAVNYSPAFEGRDKEPPLTAEELPPLKQWSDIAGLAWVHHASETHNDPKNLKYIIKHQVENEETLAILHEIFLKIHADYEIDTWEHRLVFSLSERPESFKAILGTPIVMGVAWLLATHKGSIGWKRIKQIEIWAYYESYSGSDEDDGASSGDEIMGDGSGSDASVRSRHTRRGSDPGSIEAEPVNILVVTEDIQDDPHQEGGDEEMPYAPPK</sequence>
<reference evidence="1" key="1">
    <citation type="submission" date="2024-09" db="EMBL/GenBank/DDBJ databases">
        <title>Black Yeasts Isolated from many extreme environments.</title>
        <authorList>
            <person name="Coleine C."/>
            <person name="Stajich J.E."/>
            <person name="Selbmann L."/>
        </authorList>
    </citation>
    <scope>NUCLEOTIDE SEQUENCE</scope>
    <source>
        <strain evidence="1">CCFEE 5737</strain>
    </source>
</reference>
<accession>A0ACC3DBD3</accession>
<keyword evidence="2" id="KW-1185">Reference proteome</keyword>
<evidence type="ECO:0000313" key="2">
    <source>
        <dbReference type="Proteomes" id="UP001186974"/>
    </source>
</evidence>
<evidence type="ECO:0000313" key="1">
    <source>
        <dbReference type="EMBL" id="KAK3064761.1"/>
    </source>
</evidence>
<protein>
    <submittedName>
        <fullName evidence="1">Uncharacterized protein</fullName>
    </submittedName>
</protein>